<dbReference type="Proteomes" id="UP000311382">
    <property type="component" value="Unassembled WGS sequence"/>
</dbReference>
<dbReference type="AlphaFoldDB" id="A0A5C5FLK9"/>
<dbReference type="Gene3D" id="3.30.160.60">
    <property type="entry name" value="Classic Zinc Finger"/>
    <property type="match status" value="1"/>
</dbReference>
<evidence type="ECO:0000313" key="5">
    <source>
        <dbReference type="Proteomes" id="UP000311382"/>
    </source>
</evidence>
<dbReference type="SUPFAM" id="SSF57667">
    <property type="entry name" value="beta-beta-alpha zinc fingers"/>
    <property type="match status" value="1"/>
</dbReference>
<keyword evidence="1" id="KW-0862">Zinc</keyword>
<reference evidence="4 5" key="1">
    <citation type="submission" date="2019-03" db="EMBL/GenBank/DDBJ databases">
        <title>Rhodosporidium diobovatum UCD-FST 08-225 genome sequencing, assembly, and annotation.</title>
        <authorList>
            <person name="Fakankun I.U."/>
            <person name="Fristensky B."/>
            <person name="Levin D.B."/>
        </authorList>
    </citation>
    <scope>NUCLEOTIDE SEQUENCE [LARGE SCALE GENOMIC DNA]</scope>
    <source>
        <strain evidence="4 5">UCD-FST 08-225</strain>
    </source>
</reference>
<dbReference type="GO" id="GO:0008270">
    <property type="term" value="F:zinc ion binding"/>
    <property type="evidence" value="ECO:0007669"/>
    <property type="project" value="UniProtKB-KW"/>
</dbReference>
<feature type="domain" description="C2H2-type" evidence="3">
    <location>
        <begin position="203"/>
        <end position="231"/>
    </location>
</feature>
<feature type="domain" description="C2H2-type" evidence="3">
    <location>
        <begin position="144"/>
        <end position="171"/>
    </location>
</feature>
<evidence type="ECO:0000256" key="1">
    <source>
        <dbReference type="PROSITE-ProRule" id="PRU00042"/>
    </source>
</evidence>
<accession>A0A5C5FLK9</accession>
<feature type="compositionally biased region" description="Basic and acidic residues" evidence="2">
    <location>
        <begin position="119"/>
        <end position="128"/>
    </location>
</feature>
<keyword evidence="1" id="KW-0863">Zinc-finger</keyword>
<dbReference type="PROSITE" id="PS50157">
    <property type="entry name" value="ZINC_FINGER_C2H2_2"/>
    <property type="match status" value="2"/>
</dbReference>
<dbReference type="SMART" id="SM00355">
    <property type="entry name" value="ZnF_C2H2"/>
    <property type="match status" value="3"/>
</dbReference>
<name>A0A5C5FLK9_9BASI</name>
<keyword evidence="5" id="KW-1185">Reference proteome</keyword>
<feature type="region of interest" description="Disordered" evidence="2">
    <location>
        <begin position="1"/>
        <end position="22"/>
    </location>
</feature>
<dbReference type="PROSITE" id="PS00028">
    <property type="entry name" value="ZINC_FINGER_C2H2_1"/>
    <property type="match status" value="1"/>
</dbReference>
<sequence>MKVAQPQASSSTAGKVDSPSVQLPRVRRLETVKAPHDDLASLFGPVFEINATGICVQIGCSSPYVSRQYRLCDEHLPEFMGVDSADPSALTASPSVATTSSAVTPTQASSSSASRGASSRKDRPRDQSDAALPEPNPKRVKTLKKCDICGYTTDDAHTLGVHKKIHAPESFLMCPEPDCVVGYKLPNQLAAHATWHEDPAPSRSCNECQVTFSRVTRLTTHCTNFHSATSTHAYKVWFGDA</sequence>
<gene>
    <name evidence="4" type="ORF">DMC30DRAFT_146709</name>
</gene>
<protein>
    <recommendedName>
        <fullName evidence="3">C2H2-type domain-containing protein</fullName>
    </recommendedName>
</protein>
<evidence type="ECO:0000313" key="4">
    <source>
        <dbReference type="EMBL" id="TNY17066.1"/>
    </source>
</evidence>
<evidence type="ECO:0000256" key="2">
    <source>
        <dbReference type="SAM" id="MobiDB-lite"/>
    </source>
</evidence>
<evidence type="ECO:0000259" key="3">
    <source>
        <dbReference type="PROSITE" id="PS50157"/>
    </source>
</evidence>
<feature type="compositionally biased region" description="Polar residues" evidence="2">
    <location>
        <begin position="1"/>
        <end position="13"/>
    </location>
</feature>
<organism evidence="4 5">
    <name type="scientific">Rhodotorula diobovata</name>
    <dbReference type="NCBI Taxonomy" id="5288"/>
    <lineage>
        <taxon>Eukaryota</taxon>
        <taxon>Fungi</taxon>
        <taxon>Dikarya</taxon>
        <taxon>Basidiomycota</taxon>
        <taxon>Pucciniomycotina</taxon>
        <taxon>Microbotryomycetes</taxon>
        <taxon>Sporidiobolales</taxon>
        <taxon>Sporidiobolaceae</taxon>
        <taxon>Rhodotorula</taxon>
    </lineage>
</organism>
<comment type="caution">
    <text evidence="4">The sequence shown here is derived from an EMBL/GenBank/DDBJ whole genome shotgun (WGS) entry which is preliminary data.</text>
</comment>
<feature type="region of interest" description="Disordered" evidence="2">
    <location>
        <begin position="86"/>
        <end position="137"/>
    </location>
</feature>
<dbReference type="InterPro" id="IPR036236">
    <property type="entry name" value="Znf_C2H2_sf"/>
</dbReference>
<keyword evidence="1" id="KW-0479">Metal-binding</keyword>
<dbReference type="EMBL" id="SOZI01000255">
    <property type="protein sequence ID" value="TNY17066.1"/>
    <property type="molecule type" value="Genomic_DNA"/>
</dbReference>
<dbReference type="InterPro" id="IPR013087">
    <property type="entry name" value="Znf_C2H2_type"/>
</dbReference>
<feature type="compositionally biased region" description="Low complexity" evidence="2">
    <location>
        <begin position="88"/>
        <end position="117"/>
    </location>
</feature>
<proteinExistence type="predicted"/>